<keyword evidence="5" id="KW-1185">Reference proteome</keyword>
<dbReference type="InterPro" id="IPR050333">
    <property type="entry name" value="SLRP"/>
</dbReference>
<name>A0A7M7T8G7_NASVI</name>
<feature type="region of interest" description="Disordered" evidence="3">
    <location>
        <begin position="49"/>
        <end position="79"/>
    </location>
</feature>
<dbReference type="AlphaFoldDB" id="A0A7M7T8G7"/>
<dbReference type="PANTHER" id="PTHR45712">
    <property type="entry name" value="AGAP008170-PA"/>
    <property type="match status" value="1"/>
</dbReference>
<dbReference type="Pfam" id="PF13855">
    <property type="entry name" value="LRR_8"/>
    <property type="match status" value="1"/>
</dbReference>
<evidence type="ECO:0000313" key="5">
    <source>
        <dbReference type="Proteomes" id="UP000002358"/>
    </source>
</evidence>
<feature type="compositionally biased region" description="Basic and acidic residues" evidence="3">
    <location>
        <begin position="110"/>
        <end position="121"/>
    </location>
</feature>
<keyword evidence="1" id="KW-0433">Leucine-rich repeat</keyword>
<dbReference type="OrthoDB" id="40118at2759"/>
<feature type="compositionally biased region" description="Acidic residues" evidence="3">
    <location>
        <begin position="99"/>
        <end position="109"/>
    </location>
</feature>
<evidence type="ECO:0000313" key="4">
    <source>
        <dbReference type="EnsemblMetazoa" id="XP_031782304"/>
    </source>
</evidence>
<sequence length="579" mass="66534">MSEDINKHLLSQFYGFRGDDSERKFLSSSKGIESFENLTDVECLSTEHLISSEETGKNQYTEEESEKVYDENNEGSLSKSPHVLTIEDLLKENEKTLESEDLNSEPEIIDDPKDDKNVPTKNFTRLEDTFTKAMAKASETPVQGDMNSSMTSLNMSFTASPVTKAKRLWRQKTILARENVITSPNLLEKFSGTHLNLNNAGICVFPVDILQQLTCLQMLYLDSNNLVELPDEIFTTLKNLKWLDVRNNHLVIIPSCVKGHASLETLLLQGNNIEKLPLELGLVPNLKNLQVAHNPLTFPPKEILDLDCSRIINFLRTMWNVEHPNETIQLRKLSDHKIEKKPSTIICYQPRPLIKLVKSSRYSMLAPKTSKTSVRSKTLNYKPSSRYGSRKSSWALKRIDNNIETNLDNSIVICQFCAASLYRKGVFVENEICNDDCKQKVHKSIKKYQPQNFRETKVYSPESMTESNFLHLLGPSPRSLFIRKNLDFLVTAKRKNVKLCQIEPVDFNLRDYKKIKMKNITPLQKANAKDRIFDVITNDRVKLKIKPMQLKEPEVMFNFLRAYLGITTERSHVKAKKKR</sequence>
<accession>A0A7M7T8G7</accession>
<dbReference type="Proteomes" id="UP000002358">
    <property type="component" value="Chromosome 3"/>
</dbReference>
<dbReference type="OMA" id="CYQSPRK"/>
<dbReference type="InterPro" id="IPR032675">
    <property type="entry name" value="LRR_dom_sf"/>
</dbReference>
<evidence type="ECO:0000256" key="3">
    <source>
        <dbReference type="SAM" id="MobiDB-lite"/>
    </source>
</evidence>
<dbReference type="RefSeq" id="XP_031782304.1">
    <property type="nucleotide sequence ID" value="XM_031926444.2"/>
</dbReference>
<dbReference type="SMR" id="A0A7M7T8G7"/>
<dbReference type="GeneID" id="100679023"/>
<organism evidence="4 5">
    <name type="scientific">Nasonia vitripennis</name>
    <name type="common">Parasitic wasp</name>
    <dbReference type="NCBI Taxonomy" id="7425"/>
    <lineage>
        <taxon>Eukaryota</taxon>
        <taxon>Metazoa</taxon>
        <taxon>Ecdysozoa</taxon>
        <taxon>Arthropoda</taxon>
        <taxon>Hexapoda</taxon>
        <taxon>Insecta</taxon>
        <taxon>Pterygota</taxon>
        <taxon>Neoptera</taxon>
        <taxon>Endopterygota</taxon>
        <taxon>Hymenoptera</taxon>
        <taxon>Apocrita</taxon>
        <taxon>Proctotrupomorpha</taxon>
        <taxon>Chalcidoidea</taxon>
        <taxon>Pteromalidae</taxon>
        <taxon>Pteromalinae</taxon>
        <taxon>Nasonia</taxon>
    </lineage>
</organism>
<feature type="region of interest" description="Disordered" evidence="3">
    <location>
        <begin position="97"/>
        <end position="121"/>
    </location>
</feature>
<proteinExistence type="predicted"/>
<dbReference type="InterPro" id="IPR003591">
    <property type="entry name" value="Leu-rich_rpt_typical-subtyp"/>
</dbReference>
<protein>
    <submittedName>
        <fullName evidence="4">Uncharacterized protein</fullName>
    </submittedName>
</protein>
<dbReference type="InterPro" id="IPR001611">
    <property type="entry name" value="Leu-rich_rpt"/>
</dbReference>
<keyword evidence="2" id="KW-0677">Repeat</keyword>
<dbReference type="SMART" id="SM00369">
    <property type="entry name" value="LRR_TYP"/>
    <property type="match status" value="3"/>
</dbReference>
<reference evidence="4" key="1">
    <citation type="submission" date="2021-01" db="UniProtKB">
        <authorList>
            <consortium name="EnsemblMetazoa"/>
        </authorList>
    </citation>
    <scope>IDENTIFICATION</scope>
</reference>
<evidence type="ECO:0000256" key="2">
    <source>
        <dbReference type="ARBA" id="ARBA00022737"/>
    </source>
</evidence>
<dbReference type="EnsemblMetazoa" id="XM_031926444">
    <property type="protein sequence ID" value="XP_031782304"/>
    <property type="gene ID" value="LOC100679023"/>
</dbReference>
<dbReference type="InParanoid" id="A0A7M7T8G7"/>
<dbReference type="Gene3D" id="3.80.10.10">
    <property type="entry name" value="Ribonuclease Inhibitor"/>
    <property type="match status" value="1"/>
</dbReference>
<evidence type="ECO:0000256" key="1">
    <source>
        <dbReference type="ARBA" id="ARBA00022614"/>
    </source>
</evidence>
<dbReference type="PROSITE" id="PS51450">
    <property type="entry name" value="LRR"/>
    <property type="match status" value="2"/>
</dbReference>
<dbReference type="PANTHER" id="PTHR45712:SF22">
    <property type="entry name" value="INSULIN-LIKE GROWTH FACTOR-BINDING PROTEIN COMPLEX ACID LABILE SUBUNIT"/>
    <property type="match status" value="1"/>
</dbReference>
<dbReference type="SUPFAM" id="SSF52058">
    <property type="entry name" value="L domain-like"/>
    <property type="match status" value="1"/>
</dbReference>